<accession>A0A8J6J4Q0</accession>
<protein>
    <submittedName>
        <fullName evidence="2">Helix-turn-helix domain-containing protein</fullName>
    </submittedName>
</protein>
<keyword evidence="3" id="KW-1185">Reference proteome</keyword>
<dbReference type="AlphaFoldDB" id="A0A8J6J4Q0"/>
<reference evidence="2" key="1">
    <citation type="submission" date="2020-08" db="EMBL/GenBank/DDBJ databases">
        <title>Genome public.</title>
        <authorList>
            <person name="Liu C."/>
            <person name="Sun Q."/>
        </authorList>
    </citation>
    <scope>NUCLEOTIDE SEQUENCE</scope>
    <source>
        <strain evidence="2">BX5</strain>
    </source>
</reference>
<organism evidence="2 3">
    <name type="scientific">Flintibacter faecis</name>
    <dbReference type="NCBI Taxonomy" id="2763047"/>
    <lineage>
        <taxon>Bacteria</taxon>
        <taxon>Bacillati</taxon>
        <taxon>Bacillota</taxon>
        <taxon>Clostridia</taxon>
        <taxon>Eubacteriales</taxon>
        <taxon>Flintibacter</taxon>
    </lineage>
</organism>
<evidence type="ECO:0000313" key="2">
    <source>
        <dbReference type="EMBL" id="MBC5716892.1"/>
    </source>
</evidence>
<dbReference type="RefSeq" id="WP_177305688.1">
    <property type="nucleotide sequence ID" value="NZ_JACOPN010000003.1"/>
</dbReference>
<feature type="domain" description="Helix-turn-helix" evidence="1">
    <location>
        <begin position="16"/>
        <end position="62"/>
    </location>
</feature>
<comment type="caution">
    <text evidence="2">The sequence shown here is derived from an EMBL/GenBank/DDBJ whole genome shotgun (WGS) entry which is preliminary data.</text>
</comment>
<evidence type="ECO:0000259" key="1">
    <source>
        <dbReference type="Pfam" id="PF12728"/>
    </source>
</evidence>
<evidence type="ECO:0000313" key="3">
    <source>
        <dbReference type="Proteomes" id="UP000602260"/>
    </source>
</evidence>
<dbReference type="InterPro" id="IPR041657">
    <property type="entry name" value="HTH_17"/>
</dbReference>
<gene>
    <name evidence="2" type="ORF">H8S55_06135</name>
</gene>
<dbReference type="Proteomes" id="UP000602260">
    <property type="component" value="Unassembled WGS sequence"/>
</dbReference>
<proteinExistence type="predicted"/>
<name>A0A8J6J4Q0_9FIRM</name>
<dbReference type="EMBL" id="JACOPN010000003">
    <property type="protein sequence ID" value="MBC5716892.1"/>
    <property type="molecule type" value="Genomic_DNA"/>
</dbReference>
<dbReference type="Pfam" id="PF12728">
    <property type="entry name" value="HTH_17"/>
    <property type="match status" value="1"/>
</dbReference>
<sequence>MKSCQYKSSDELPLILNVQEVSNFLGLGLSQVYELVKRIDFPAFKVGSRIFVPKDKFLTWLNVQTEEKDSLFYTE</sequence>